<dbReference type="PANTHER" id="PTHR31623">
    <property type="entry name" value="F21J9.9"/>
    <property type="match status" value="1"/>
</dbReference>
<evidence type="ECO:0000256" key="3">
    <source>
        <dbReference type="ARBA" id="ARBA00023315"/>
    </source>
</evidence>
<accession>A0A699KEN3</accession>
<name>A0A699KEN3_TANCI</name>
<dbReference type="GO" id="GO:0016746">
    <property type="term" value="F:acyltransferase activity"/>
    <property type="evidence" value="ECO:0007669"/>
    <property type="project" value="UniProtKB-KW"/>
</dbReference>
<comment type="similarity">
    <text evidence="1">Belongs to the plant acyltransferase family.</text>
</comment>
<dbReference type="EMBL" id="BKCJ010512251">
    <property type="protein sequence ID" value="GFA90981.1"/>
    <property type="molecule type" value="Genomic_DNA"/>
</dbReference>
<dbReference type="AlphaFoldDB" id="A0A699KEN3"/>
<keyword evidence="3" id="KW-0012">Acyltransferase</keyword>
<evidence type="ECO:0000256" key="1">
    <source>
        <dbReference type="ARBA" id="ARBA00009861"/>
    </source>
</evidence>
<sequence>FPTYGIDFGWGKPVKVTIGGTVKNTTILLDTPNDDGIEAIVCLEKEDMKAFQNDPDLVAFC</sequence>
<feature type="non-terminal residue" evidence="4">
    <location>
        <position position="1"/>
    </location>
</feature>
<dbReference type="Gene3D" id="3.30.559.10">
    <property type="entry name" value="Chloramphenicol acetyltransferase-like domain"/>
    <property type="match status" value="1"/>
</dbReference>
<gene>
    <name evidence="4" type="ORF">Tci_662953</name>
</gene>
<organism evidence="4">
    <name type="scientific">Tanacetum cinerariifolium</name>
    <name type="common">Dalmatian daisy</name>
    <name type="synonym">Chrysanthemum cinerariifolium</name>
    <dbReference type="NCBI Taxonomy" id="118510"/>
    <lineage>
        <taxon>Eukaryota</taxon>
        <taxon>Viridiplantae</taxon>
        <taxon>Streptophyta</taxon>
        <taxon>Embryophyta</taxon>
        <taxon>Tracheophyta</taxon>
        <taxon>Spermatophyta</taxon>
        <taxon>Magnoliopsida</taxon>
        <taxon>eudicotyledons</taxon>
        <taxon>Gunneridae</taxon>
        <taxon>Pentapetalae</taxon>
        <taxon>asterids</taxon>
        <taxon>campanulids</taxon>
        <taxon>Asterales</taxon>
        <taxon>Asteraceae</taxon>
        <taxon>Asteroideae</taxon>
        <taxon>Anthemideae</taxon>
        <taxon>Anthemidinae</taxon>
        <taxon>Tanacetum</taxon>
    </lineage>
</organism>
<dbReference type="Pfam" id="PF02458">
    <property type="entry name" value="Transferase"/>
    <property type="match status" value="1"/>
</dbReference>
<proteinExistence type="inferred from homology"/>
<comment type="caution">
    <text evidence="4">The sequence shown here is derived from an EMBL/GenBank/DDBJ whole genome shotgun (WGS) entry which is preliminary data.</text>
</comment>
<protein>
    <submittedName>
        <fullName evidence="4">Deacetylvindoline O-acetyltransferase</fullName>
    </submittedName>
</protein>
<evidence type="ECO:0000313" key="4">
    <source>
        <dbReference type="EMBL" id="GFA90981.1"/>
    </source>
</evidence>
<reference evidence="4" key="1">
    <citation type="journal article" date="2019" name="Sci. Rep.">
        <title>Draft genome of Tanacetum cinerariifolium, the natural source of mosquito coil.</title>
        <authorList>
            <person name="Yamashiro T."/>
            <person name="Shiraishi A."/>
            <person name="Satake H."/>
            <person name="Nakayama K."/>
        </authorList>
    </citation>
    <scope>NUCLEOTIDE SEQUENCE</scope>
</reference>
<dbReference type="PANTHER" id="PTHR31623:SF118">
    <property type="entry name" value="BAHD ACYLTRANSFERASE"/>
    <property type="match status" value="1"/>
</dbReference>
<evidence type="ECO:0000256" key="2">
    <source>
        <dbReference type="ARBA" id="ARBA00022679"/>
    </source>
</evidence>
<dbReference type="InterPro" id="IPR023213">
    <property type="entry name" value="CAT-like_dom_sf"/>
</dbReference>
<keyword evidence="2 4" id="KW-0808">Transferase</keyword>